<accession>A0A6P2CVB7</accession>
<evidence type="ECO:0000313" key="2">
    <source>
        <dbReference type="EMBL" id="VTR91654.1"/>
    </source>
</evidence>
<name>A0A6P2CVB7_9BACT</name>
<keyword evidence="3" id="KW-1185">Reference proteome</keyword>
<dbReference type="AlphaFoldDB" id="A0A6P2CVB7"/>
<dbReference type="EMBL" id="LR593886">
    <property type="protein sequence ID" value="VTR91654.1"/>
    <property type="molecule type" value="Genomic_DNA"/>
</dbReference>
<organism evidence="2 3">
    <name type="scientific">Gemmata massiliana</name>
    <dbReference type="NCBI Taxonomy" id="1210884"/>
    <lineage>
        <taxon>Bacteria</taxon>
        <taxon>Pseudomonadati</taxon>
        <taxon>Planctomycetota</taxon>
        <taxon>Planctomycetia</taxon>
        <taxon>Gemmatales</taxon>
        <taxon>Gemmataceae</taxon>
        <taxon>Gemmata</taxon>
    </lineage>
</organism>
<evidence type="ECO:0000256" key="1">
    <source>
        <dbReference type="SAM" id="MobiDB-lite"/>
    </source>
</evidence>
<protein>
    <recommendedName>
        <fullName evidence="4">Winged helix-turn helix domain-containing protein</fullName>
    </recommendedName>
</protein>
<feature type="compositionally biased region" description="Basic and acidic residues" evidence="1">
    <location>
        <begin position="147"/>
        <end position="165"/>
    </location>
</feature>
<dbReference type="Proteomes" id="UP000464178">
    <property type="component" value="Chromosome"/>
</dbReference>
<dbReference type="SUPFAM" id="SSF46689">
    <property type="entry name" value="Homeodomain-like"/>
    <property type="match status" value="1"/>
</dbReference>
<sequence length="174" mass="19422">MRPTYSFPEAVVDAIARDRYGHPDPRVQARMEVLWLKSKGEPHGRIAELANVSRSTVQRTLRIYAAKGLDGIRSFGWKGQPSALTPHAATIEEAFRQHPPHTAHEAARRIEELTGVRRKESRVRRFLKNDLGMKCLKVAPIPVPPKKTVEEHAHAQADFLKDGPRTEVGGGAGR</sequence>
<dbReference type="RefSeq" id="WP_390696310.1">
    <property type="nucleotide sequence ID" value="NZ_LR593886.1"/>
</dbReference>
<evidence type="ECO:0000313" key="3">
    <source>
        <dbReference type="Proteomes" id="UP000464178"/>
    </source>
</evidence>
<proteinExistence type="predicted"/>
<dbReference type="KEGG" id="gms:SOIL9_60600"/>
<evidence type="ECO:0008006" key="4">
    <source>
        <dbReference type="Google" id="ProtNLM"/>
    </source>
</evidence>
<reference evidence="2 3" key="1">
    <citation type="submission" date="2019-05" db="EMBL/GenBank/DDBJ databases">
        <authorList>
            <consortium name="Science for Life Laboratories"/>
        </authorList>
    </citation>
    <scope>NUCLEOTIDE SEQUENCE [LARGE SCALE GENOMIC DNA]</scope>
    <source>
        <strain evidence="2">Soil9</strain>
    </source>
</reference>
<dbReference type="Pfam" id="PF13384">
    <property type="entry name" value="HTH_23"/>
    <property type="match status" value="1"/>
</dbReference>
<feature type="region of interest" description="Disordered" evidence="1">
    <location>
        <begin position="146"/>
        <end position="174"/>
    </location>
</feature>
<dbReference type="InterPro" id="IPR009057">
    <property type="entry name" value="Homeodomain-like_sf"/>
</dbReference>
<gene>
    <name evidence="2" type="ORF">SOIL9_60600</name>
</gene>